<sequence>MTQYLLSDHDGHIPCSAIVSCNPHMQAYNHPHHNADVYLLLTCNPSSSSFTEDMVTVKDLENLQINLLNMAKPIVFDVQHPWRIFGSALDSPYRMWMFDLSEELPLELIERKDGELTFRNGWAKETQSKDSLSPKPFKVVALYSYCGWTVPPTVTDSFETIVMEEDIPEIQLFIKDLWKSDEHLQNVTMWMFKSEVMTYQDEGGNILVYFWHNRQLEWVGDSLTAKEAQTKVKAARQNSMWEEFQSLAESPLFPYMKVQPINVDAMESWGSWDEETGTKVGTSTKELVYPFDPSTLLVELPTPGPILSSSLLPSSIMPAEDVGSIPLAEDVIETCVEVQDLKASTGRTAGCGCTM</sequence>
<evidence type="ECO:0000313" key="1">
    <source>
        <dbReference type="EMBL" id="KAK0479377.1"/>
    </source>
</evidence>
<dbReference type="Proteomes" id="UP001175228">
    <property type="component" value="Unassembled WGS sequence"/>
</dbReference>
<organism evidence="1 2">
    <name type="scientific">Armillaria luteobubalina</name>
    <dbReference type="NCBI Taxonomy" id="153913"/>
    <lineage>
        <taxon>Eukaryota</taxon>
        <taxon>Fungi</taxon>
        <taxon>Dikarya</taxon>
        <taxon>Basidiomycota</taxon>
        <taxon>Agaricomycotina</taxon>
        <taxon>Agaricomycetes</taxon>
        <taxon>Agaricomycetidae</taxon>
        <taxon>Agaricales</taxon>
        <taxon>Marasmiineae</taxon>
        <taxon>Physalacriaceae</taxon>
        <taxon>Armillaria</taxon>
    </lineage>
</organism>
<protein>
    <submittedName>
        <fullName evidence="1">Uncharacterized protein</fullName>
    </submittedName>
</protein>
<reference evidence="1" key="1">
    <citation type="submission" date="2023-06" db="EMBL/GenBank/DDBJ databases">
        <authorList>
            <consortium name="Lawrence Berkeley National Laboratory"/>
            <person name="Ahrendt S."/>
            <person name="Sahu N."/>
            <person name="Indic B."/>
            <person name="Wong-Bajracharya J."/>
            <person name="Merenyi Z."/>
            <person name="Ke H.-M."/>
            <person name="Monk M."/>
            <person name="Kocsube S."/>
            <person name="Drula E."/>
            <person name="Lipzen A."/>
            <person name="Balint B."/>
            <person name="Henrissat B."/>
            <person name="Andreopoulos B."/>
            <person name="Martin F.M."/>
            <person name="Harder C.B."/>
            <person name="Rigling D."/>
            <person name="Ford K.L."/>
            <person name="Foster G.D."/>
            <person name="Pangilinan J."/>
            <person name="Papanicolaou A."/>
            <person name="Barry K."/>
            <person name="LaButti K."/>
            <person name="Viragh M."/>
            <person name="Koriabine M."/>
            <person name="Yan M."/>
            <person name="Riley R."/>
            <person name="Champramary S."/>
            <person name="Plett K.L."/>
            <person name="Tsai I.J."/>
            <person name="Slot J."/>
            <person name="Sipos G."/>
            <person name="Plett J."/>
            <person name="Nagy L.G."/>
            <person name="Grigoriev I.V."/>
        </authorList>
    </citation>
    <scope>NUCLEOTIDE SEQUENCE</scope>
    <source>
        <strain evidence="1">HWK02</strain>
    </source>
</reference>
<evidence type="ECO:0000313" key="2">
    <source>
        <dbReference type="Proteomes" id="UP001175228"/>
    </source>
</evidence>
<name>A0AA39P864_9AGAR</name>
<accession>A0AA39P864</accession>
<keyword evidence="2" id="KW-1185">Reference proteome</keyword>
<proteinExistence type="predicted"/>
<comment type="caution">
    <text evidence="1">The sequence shown here is derived from an EMBL/GenBank/DDBJ whole genome shotgun (WGS) entry which is preliminary data.</text>
</comment>
<gene>
    <name evidence="1" type="ORF">EDD18DRAFT_1113874</name>
</gene>
<dbReference type="EMBL" id="JAUEPU010000089">
    <property type="protein sequence ID" value="KAK0479377.1"/>
    <property type="molecule type" value="Genomic_DNA"/>
</dbReference>
<dbReference type="AlphaFoldDB" id="A0AA39P864"/>